<keyword evidence="11" id="KW-1185">Reference proteome</keyword>
<comment type="similarity">
    <text evidence="2 6">Belongs to the acyl-CoA dehydrogenase family.</text>
</comment>
<dbReference type="Gene3D" id="2.40.110.10">
    <property type="entry name" value="Butyryl-CoA Dehydrogenase, subunit A, domain 2"/>
    <property type="match status" value="1"/>
</dbReference>
<proteinExistence type="inferred from homology"/>
<protein>
    <submittedName>
        <fullName evidence="10">Acyl-CoA dehydrogenase family protein</fullName>
    </submittedName>
</protein>
<dbReference type="InterPro" id="IPR046373">
    <property type="entry name" value="Acyl-CoA_Oxase/DH_mid-dom_sf"/>
</dbReference>
<evidence type="ECO:0000313" key="11">
    <source>
        <dbReference type="Proteomes" id="UP001335325"/>
    </source>
</evidence>
<evidence type="ECO:0000256" key="5">
    <source>
        <dbReference type="ARBA" id="ARBA00023002"/>
    </source>
</evidence>
<keyword evidence="5 6" id="KW-0560">Oxidoreductase</keyword>
<dbReference type="Gene3D" id="1.10.540.10">
    <property type="entry name" value="Acyl-CoA dehydrogenase/oxidase, N-terminal domain"/>
    <property type="match status" value="1"/>
</dbReference>
<dbReference type="Pfam" id="PF02770">
    <property type="entry name" value="Acyl-CoA_dh_M"/>
    <property type="match status" value="1"/>
</dbReference>
<feature type="domain" description="Acyl-CoA dehydrogenase/oxidase N-terminal" evidence="9">
    <location>
        <begin position="8"/>
        <end position="119"/>
    </location>
</feature>
<dbReference type="Pfam" id="PF02771">
    <property type="entry name" value="Acyl-CoA_dh_N"/>
    <property type="match status" value="1"/>
</dbReference>
<dbReference type="InterPro" id="IPR052161">
    <property type="entry name" value="Mycobact_Acyl-CoA_DH"/>
</dbReference>
<dbReference type="InterPro" id="IPR013786">
    <property type="entry name" value="AcylCoA_DH/ox_N"/>
</dbReference>
<evidence type="ECO:0000256" key="6">
    <source>
        <dbReference type="RuleBase" id="RU362125"/>
    </source>
</evidence>
<dbReference type="InterPro" id="IPR009100">
    <property type="entry name" value="AcylCoA_DH/oxidase_NM_dom_sf"/>
</dbReference>
<dbReference type="GeneID" id="91541237"/>
<gene>
    <name evidence="10" type="ORF">OIE73_01660</name>
</gene>
<dbReference type="InterPro" id="IPR036250">
    <property type="entry name" value="AcylCo_DH-like_C"/>
</dbReference>
<dbReference type="SUPFAM" id="SSF47203">
    <property type="entry name" value="Acyl-CoA dehydrogenase C-terminal domain-like"/>
    <property type="match status" value="1"/>
</dbReference>
<dbReference type="Gene3D" id="1.20.140.10">
    <property type="entry name" value="Butyryl-CoA Dehydrogenase, subunit A, domain 3"/>
    <property type="match status" value="1"/>
</dbReference>
<dbReference type="InterPro" id="IPR006091">
    <property type="entry name" value="Acyl-CoA_Oxase/DH_mid-dom"/>
</dbReference>
<feature type="domain" description="Acyl-CoA dehydrogenase/oxidase C-terminal" evidence="7">
    <location>
        <begin position="230"/>
        <end position="386"/>
    </location>
</feature>
<evidence type="ECO:0000256" key="2">
    <source>
        <dbReference type="ARBA" id="ARBA00009347"/>
    </source>
</evidence>
<dbReference type="PANTHER" id="PTHR43292">
    <property type="entry name" value="ACYL-COA DEHYDROGENASE"/>
    <property type="match status" value="1"/>
</dbReference>
<organism evidence="10 11">
    <name type="scientific">Streptomyces hirsutus</name>
    <dbReference type="NCBI Taxonomy" id="35620"/>
    <lineage>
        <taxon>Bacteria</taxon>
        <taxon>Bacillati</taxon>
        <taxon>Actinomycetota</taxon>
        <taxon>Actinomycetes</taxon>
        <taxon>Kitasatosporales</taxon>
        <taxon>Streptomycetaceae</taxon>
        <taxon>Streptomyces</taxon>
    </lineage>
</organism>
<dbReference type="PANTHER" id="PTHR43292:SF3">
    <property type="entry name" value="ACYL-COA DEHYDROGENASE FADE29"/>
    <property type="match status" value="1"/>
</dbReference>
<dbReference type="RefSeq" id="WP_326750923.1">
    <property type="nucleotide sequence ID" value="NZ_CP109134.1"/>
</dbReference>
<feature type="domain" description="Acyl-CoA oxidase/dehydrogenase middle" evidence="8">
    <location>
        <begin position="124"/>
        <end position="218"/>
    </location>
</feature>
<dbReference type="InterPro" id="IPR037069">
    <property type="entry name" value="AcylCoA_DH/ox_N_sf"/>
</dbReference>
<sequence length="391" mass="43235">MTHTAQDTADLEAYRGQVRAWLAQAAVPEVPLDLEGRFAVLREWQKTLYEAGFVGISWTRAAGGQGLSPSHQLVFSEELARAGAPQPIGLIGVDVVGKSIETYGLDWQRQQLLPRLLSGADIWCQGFSEPESGSDLASLRTRAWIEGDEFVINGQKVWTSWAHKAQWCALLARTDAGAPKHRGISYILVDMSTPGVTARPLVQMTGDDEFCEVFLEDVRVPVRNLVGQLNEGWAIAQDTLSHERGSYTLRRRVEYEVAVEEAVQNLRGHVGATGTEPPDRVLEQLGRSYAAVRALEALTRRTIDRQLTGDIPSPYDSVDKLSLNEVEQLLYTSITDLLGPFRLAADRAPFGLDGPRWVKEHYYSRAASIYGGTSQIQKNIIGERLLGLPRG</sequence>
<evidence type="ECO:0000256" key="3">
    <source>
        <dbReference type="ARBA" id="ARBA00022630"/>
    </source>
</evidence>
<keyword evidence="3 6" id="KW-0285">Flavoprotein</keyword>
<dbReference type="EMBL" id="CP109134">
    <property type="protein sequence ID" value="WSD04605.1"/>
    <property type="molecule type" value="Genomic_DNA"/>
</dbReference>
<dbReference type="SUPFAM" id="SSF56645">
    <property type="entry name" value="Acyl-CoA dehydrogenase NM domain-like"/>
    <property type="match status" value="1"/>
</dbReference>
<dbReference type="Proteomes" id="UP001335325">
    <property type="component" value="Chromosome"/>
</dbReference>
<dbReference type="Pfam" id="PF00441">
    <property type="entry name" value="Acyl-CoA_dh_1"/>
    <property type="match status" value="1"/>
</dbReference>
<evidence type="ECO:0000259" key="8">
    <source>
        <dbReference type="Pfam" id="PF02770"/>
    </source>
</evidence>
<reference evidence="10 11" key="1">
    <citation type="submission" date="2022-10" db="EMBL/GenBank/DDBJ databases">
        <title>The complete genomes of actinobacterial strains from the NBC collection.</title>
        <authorList>
            <person name="Joergensen T.S."/>
            <person name="Alvarez Arevalo M."/>
            <person name="Sterndorff E.B."/>
            <person name="Faurdal D."/>
            <person name="Vuksanovic O."/>
            <person name="Mourched A.-S."/>
            <person name="Charusanti P."/>
            <person name="Shaw S."/>
            <person name="Blin K."/>
            <person name="Weber T."/>
        </authorList>
    </citation>
    <scope>NUCLEOTIDE SEQUENCE [LARGE SCALE GENOMIC DNA]</scope>
    <source>
        <strain evidence="10 11">NBC 01753</strain>
    </source>
</reference>
<evidence type="ECO:0000259" key="9">
    <source>
        <dbReference type="Pfam" id="PF02771"/>
    </source>
</evidence>
<evidence type="ECO:0000256" key="4">
    <source>
        <dbReference type="ARBA" id="ARBA00022827"/>
    </source>
</evidence>
<keyword evidence="4 6" id="KW-0274">FAD</keyword>
<accession>A0ABZ1GEP0</accession>
<evidence type="ECO:0000256" key="1">
    <source>
        <dbReference type="ARBA" id="ARBA00001974"/>
    </source>
</evidence>
<dbReference type="InterPro" id="IPR009075">
    <property type="entry name" value="AcylCo_DH/oxidase_C"/>
</dbReference>
<evidence type="ECO:0000259" key="7">
    <source>
        <dbReference type="Pfam" id="PF00441"/>
    </source>
</evidence>
<evidence type="ECO:0000313" key="10">
    <source>
        <dbReference type="EMBL" id="WSD04605.1"/>
    </source>
</evidence>
<comment type="cofactor">
    <cofactor evidence="1 6">
        <name>FAD</name>
        <dbReference type="ChEBI" id="CHEBI:57692"/>
    </cofactor>
</comment>
<name>A0ABZ1GEP0_9ACTN</name>